<feature type="region of interest" description="Disordered" evidence="9">
    <location>
        <begin position="386"/>
        <end position="541"/>
    </location>
</feature>
<comment type="catalytic activity">
    <reaction evidence="7">
        <text>L-seryl-[protein] + ATP = O-phospho-L-seryl-[protein] + ADP + H(+)</text>
        <dbReference type="Rhea" id="RHEA:17989"/>
        <dbReference type="Rhea" id="RHEA-COMP:9863"/>
        <dbReference type="Rhea" id="RHEA-COMP:11604"/>
        <dbReference type="ChEBI" id="CHEBI:15378"/>
        <dbReference type="ChEBI" id="CHEBI:29999"/>
        <dbReference type="ChEBI" id="CHEBI:30616"/>
        <dbReference type="ChEBI" id="CHEBI:83421"/>
        <dbReference type="ChEBI" id="CHEBI:456216"/>
        <dbReference type="EC" id="2.7.11.24"/>
    </reaction>
    <physiologicalReaction direction="left-to-right" evidence="7">
        <dbReference type="Rhea" id="RHEA:17990"/>
    </physiologicalReaction>
</comment>
<evidence type="ECO:0000256" key="7">
    <source>
        <dbReference type="ARBA" id="ARBA00048130"/>
    </source>
</evidence>
<feature type="binding site" evidence="8">
    <location>
        <position position="1328"/>
    </location>
    <ligand>
        <name>ATP</name>
        <dbReference type="ChEBI" id="CHEBI:30616"/>
    </ligand>
</feature>
<feature type="compositionally biased region" description="Polar residues" evidence="9">
    <location>
        <begin position="1068"/>
        <end position="1079"/>
    </location>
</feature>
<name>A0ABR3YBE6_9EURO</name>
<sequence length="1590" mass="171643">MDGQRQPYIPVPPPPAISQQPQSHVIPLPPPPPRPPTQAHGIPPPPPGPPPGSSYGVAPGWQQSWGRPAVHQGLPPPPPHPPMLNQQHQHIAYGRQPAPLSVPPPPPQSDQPLTSATYIPAGESFGPGVGIPPLFDSYTRSAYEGQDENTLTPSTRHMPSSHILHDTVHELVSPNVPANSAQNIPAQSTGQAPGLAKSSSHRHNNSSASLGGLSPSEAAVQWPLDRVLAWLSQNGFSNDWQETFKSLELQGADFLELGHGANGRGNLGKMHNVVYPQLAKECQRSGTGWDQIRERREREEGKRMRKLIRNIHDDGSRETTHVSLQKRRSSQPLSASPLFDAGVDSSPNLAGSAVSSGNPESPVNYTAKNKLGEYSRRHSAQLRSVTLPVPGPTSHDSHASEFHPSDTATLYPRSELSRSALKGLSEHRRQSSSTASDTGPFPAPPLRPYEESPKSGSPAAQNATLVPSGLTSSSTGDLSYKSEHSRGNSTDSAFGGSSHGPNKDGPTRYYEARRQGLDTIRPSPQDTAPRQWNGESASFSKDSSKGFLNIFKKRTKPTDSSHPSPEEQSLESPTSPVNTRQNGSYLPFTKPGLNTSDVSLGERPSSASFSDHEKAAIRIKPASKGKKYIFVTADGWNYRLVDVTDVDSADALRSAICQNLGVSDWINAQIFPTEPGQTDHEEPLNDHTLVLSRRIKSDALGTMKVFVRAANPHSTSTHSPRFAGLGVSMPEKNTMSPISGPHHLQRKPLDEEAMLRVSAAGVSPIDAPREPKQTPESDNHDFPPRSAETDRRLKPSHYGETGYRREGVIDFDRPRPSPFEDKRVDNLIPQRKAPSAPSESHTLTKVNSISKKPGQRSPIAHPDQNKQKAGVLAPEELADGRKPISPAHGLGHGLAAAVASVGKMTSAIGTPSPSVPSQSKLVQSPEHNFTGPSRTSPVMTTPKSAVSNNSREQSRMEAPPVPSEQPRRPTPKARKSYGPEFDFEETKVSFQQPSSSQDNEDEDSDDGLFAKPLTARKQQSDGNQSGPPSPETEKKSARPSLTLNTETKPGKGLTVSFKSPTVHGDFSTGPSTRSPSGESSDSKAHQSSTAANSSSHSPADQKASRRSSFARDDVWASRPPVEGVIENLDDYFPDIDLDEPYLGPASPPASPVATPIRGAAEEQSHGAGPSQGAAPPQPAEPPGREASDSFSFGESAITATKSTSGRSRGNAGRSGGLGRMKSIREVAKGAHQVHRNRSVASSNNAPPGTILRRKSTKMFGAKIMQISPKPGARISQLDPIPQNSVPHGNIPQRQPTFRIVRGQLIGKGTYGRVYLGINADTGELLAVKQVEINPKLAGQDKDRIKEMVAAMDQEIDTMQHLEHPNIVQYLGCERGEFSISIYLEYISGGSIGSCLRKHGKFEESVVKSLTRQTLDGLAYLHDQGILHRDLKADNILLDLDGSCKISDFGISKKTDNIYGNDASNSMQGSVFWMAPEVVQSKGQGYSAKVDIWSLGCVVLEMFAGRRPWSKEEAIGAIFKLGSLNQAPPIPEDVSMNISPAALAFMYDCFTVDSAERPTAQTLLSQHPFCEPDPYYNFVNTELYAKIRHVL</sequence>
<accession>A0ABR3YBE6</accession>
<feature type="domain" description="Protein kinase" evidence="10">
    <location>
        <begin position="1299"/>
        <end position="1569"/>
    </location>
</feature>
<feature type="compositionally biased region" description="Basic and acidic residues" evidence="9">
    <location>
        <begin position="395"/>
        <end position="404"/>
    </location>
</feature>
<dbReference type="SUPFAM" id="SSF56112">
    <property type="entry name" value="Protein kinase-like (PK-like)"/>
    <property type="match status" value="1"/>
</dbReference>
<proteinExistence type="predicted"/>
<feature type="region of interest" description="Disordered" evidence="9">
    <location>
        <begin position="309"/>
        <end position="366"/>
    </location>
</feature>
<reference evidence="11 12" key="1">
    <citation type="journal article" date="2024" name="IMA Fungus">
        <title>IMA Genome - F19 : A genome assembly and annotation guide to empower mycologists, including annotated draft genome sequences of Ceratocystis pirilliformis, Diaporthe australafricana, Fusarium ophioides, Paecilomyces lecythidis, and Sporothrix stenoceras.</title>
        <authorList>
            <person name="Aylward J."/>
            <person name="Wilson A.M."/>
            <person name="Visagie C.M."/>
            <person name="Spraker J."/>
            <person name="Barnes I."/>
            <person name="Buitendag C."/>
            <person name="Ceriani C."/>
            <person name="Del Mar Angel L."/>
            <person name="du Plessis D."/>
            <person name="Fuchs T."/>
            <person name="Gasser K."/>
            <person name="Kramer D."/>
            <person name="Li W."/>
            <person name="Munsamy K."/>
            <person name="Piso A."/>
            <person name="Price J.L."/>
            <person name="Sonnekus B."/>
            <person name="Thomas C."/>
            <person name="van der Nest A."/>
            <person name="van Dijk A."/>
            <person name="van Heerden A."/>
            <person name="van Vuuren N."/>
            <person name="Yilmaz N."/>
            <person name="Duong T.A."/>
            <person name="van der Merwe N.A."/>
            <person name="Wingfield M.J."/>
            <person name="Wingfield B.D."/>
        </authorList>
    </citation>
    <scope>NUCLEOTIDE SEQUENCE [LARGE SCALE GENOMIC DNA]</scope>
    <source>
        <strain evidence="11 12">CMW 18167</strain>
    </source>
</reference>
<dbReference type="CDD" id="cd06629">
    <property type="entry name" value="STKc_Bck1_like"/>
    <property type="match status" value="1"/>
</dbReference>
<dbReference type="EMBL" id="JAVDPF010000003">
    <property type="protein sequence ID" value="KAL1885117.1"/>
    <property type="molecule type" value="Genomic_DNA"/>
</dbReference>
<feature type="compositionally biased region" description="Basic and acidic residues" evidence="9">
    <location>
        <begin position="501"/>
        <end position="516"/>
    </location>
</feature>
<keyword evidence="2 11" id="KW-0808">Transferase</keyword>
<dbReference type="InterPro" id="IPR011009">
    <property type="entry name" value="Kinase-like_dom_sf"/>
</dbReference>
<feature type="compositionally biased region" description="Polar residues" evidence="9">
    <location>
        <begin position="176"/>
        <end position="191"/>
    </location>
</feature>
<feature type="region of interest" description="Disordered" evidence="9">
    <location>
        <begin position="1"/>
        <end position="113"/>
    </location>
</feature>
<feature type="region of interest" description="Disordered" evidence="9">
    <location>
        <begin position="761"/>
        <end position="890"/>
    </location>
</feature>
<feature type="compositionally biased region" description="Low complexity" evidence="9">
    <location>
        <begin position="468"/>
        <end position="479"/>
    </location>
</feature>
<feature type="compositionally biased region" description="Polar residues" evidence="9">
    <location>
        <begin position="837"/>
        <end position="850"/>
    </location>
</feature>
<dbReference type="PROSITE" id="PS00107">
    <property type="entry name" value="PROTEIN_KINASE_ATP"/>
    <property type="match status" value="1"/>
</dbReference>
<feature type="compositionally biased region" description="Acidic residues" evidence="9">
    <location>
        <begin position="1127"/>
        <end position="1139"/>
    </location>
</feature>
<evidence type="ECO:0000313" key="11">
    <source>
        <dbReference type="EMBL" id="KAL1885117.1"/>
    </source>
</evidence>
<feature type="region of interest" description="Disordered" evidence="9">
    <location>
        <begin position="176"/>
        <end position="214"/>
    </location>
</feature>
<gene>
    <name evidence="11" type="primary">BCK1</name>
    <name evidence="11" type="ORF">Plec18167_001774</name>
</gene>
<evidence type="ECO:0000313" key="12">
    <source>
        <dbReference type="Proteomes" id="UP001583193"/>
    </source>
</evidence>
<dbReference type="EC" id="2.7.11.24" evidence="1"/>
<keyword evidence="5 8" id="KW-0067">ATP-binding</keyword>
<feature type="compositionally biased region" description="Basic and acidic residues" evidence="9">
    <location>
        <begin position="767"/>
        <end position="793"/>
    </location>
</feature>
<protein>
    <recommendedName>
        <fullName evidence="1">mitogen-activated protein kinase</fullName>
        <ecNumber evidence="1">2.7.11.24</ecNumber>
    </recommendedName>
</protein>
<dbReference type="InterPro" id="IPR050538">
    <property type="entry name" value="MAP_kinase_kinase_kinase"/>
</dbReference>
<dbReference type="InterPro" id="IPR008271">
    <property type="entry name" value="Ser/Thr_kinase_AS"/>
</dbReference>
<feature type="region of interest" description="Disordered" evidence="9">
    <location>
        <begin position="906"/>
        <end position="1251"/>
    </location>
</feature>
<evidence type="ECO:0000256" key="4">
    <source>
        <dbReference type="ARBA" id="ARBA00022777"/>
    </source>
</evidence>
<feature type="compositionally biased region" description="Pro residues" evidence="9">
    <location>
        <begin position="27"/>
        <end position="52"/>
    </location>
</feature>
<feature type="compositionally biased region" description="Basic and acidic residues" evidence="9">
    <location>
        <begin position="310"/>
        <end position="320"/>
    </location>
</feature>
<evidence type="ECO:0000256" key="6">
    <source>
        <dbReference type="ARBA" id="ARBA00047919"/>
    </source>
</evidence>
<keyword evidence="3 8" id="KW-0547">Nucleotide-binding</keyword>
<feature type="compositionally biased region" description="Basic and acidic residues" evidence="9">
    <location>
        <begin position="802"/>
        <end position="825"/>
    </location>
</feature>
<feature type="compositionally biased region" description="Polar residues" evidence="9">
    <location>
        <begin position="558"/>
        <end position="584"/>
    </location>
</feature>
<feature type="compositionally biased region" description="Polar residues" evidence="9">
    <location>
        <begin position="454"/>
        <end position="465"/>
    </location>
</feature>
<feature type="compositionally biased region" description="Polar residues" evidence="9">
    <location>
        <begin position="522"/>
        <end position="541"/>
    </location>
</feature>
<dbReference type="PANTHER" id="PTHR48016:SF48">
    <property type="entry name" value="SERINE_THREONINE-PROTEIN KINASE BCK1_SLK1_SSP31"/>
    <property type="match status" value="1"/>
</dbReference>
<dbReference type="InterPro" id="IPR000719">
    <property type="entry name" value="Prot_kinase_dom"/>
</dbReference>
<feature type="region of interest" description="Disordered" evidence="9">
    <location>
        <begin position="554"/>
        <end position="607"/>
    </location>
</feature>
<feature type="compositionally biased region" description="Low complexity" evidence="9">
    <location>
        <begin position="1085"/>
        <end position="1098"/>
    </location>
</feature>
<feature type="compositionally biased region" description="Polar residues" evidence="9">
    <location>
        <begin position="345"/>
        <end position="366"/>
    </location>
</feature>
<evidence type="ECO:0000256" key="1">
    <source>
        <dbReference type="ARBA" id="ARBA00012411"/>
    </source>
</evidence>
<dbReference type="SMART" id="SM00220">
    <property type="entry name" value="S_TKc"/>
    <property type="match status" value="1"/>
</dbReference>
<feature type="compositionally biased region" description="Polar residues" evidence="9">
    <location>
        <begin position="907"/>
        <end position="951"/>
    </location>
</feature>
<dbReference type="Gene3D" id="1.10.510.10">
    <property type="entry name" value="Transferase(Phosphotransferase) domain 1"/>
    <property type="match status" value="1"/>
</dbReference>
<feature type="region of interest" description="Disordered" evidence="9">
    <location>
        <begin position="711"/>
        <end position="744"/>
    </location>
</feature>
<dbReference type="PANTHER" id="PTHR48016">
    <property type="entry name" value="MAP KINASE KINASE KINASE SSK2-RELATED-RELATED"/>
    <property type="match status" value="1"/>
</dbReference>
<keyword evidence="12" id="KW-1185">Reference proteome</keyword>
<evidence type="ECO:0000259" key="10">
    <source>
        <dbReference type="PROSITE" id="PS50011"/>
    </source>
</evidence>
<evidence type="ECO:0000256" key="3">
    <source>
        <dbReference type="ARBA" id="ARBA00022741"/>
    </source>
</evidence>
<evidence type="ECO:0000256" key="9">
    <source>
        <dbReference type="SAM" id="MobiDB-lite"/>
    </source>
</evidence>
<evidence type="ECO:0000256" key="8">
    <source>
        <dbReference type="PROSITE-ProRule" id="PRU10141"/>
    </source>
</evidence>
<comment type="catalytic activity">
    <reaction evidence="6">
        <text>L-threonyl-[protein] + ATP = O-phospho-L-threonyl-[protein] + ADP + H(+)</text>
        <dbReference type="Rhea" id="RHEA:46608"/>
        <dbReference type="Rhea" id="RHEA-COMP:11060"/>
        <dbReference type="Rhea" id="RHEA-COMP:11605"/>
        <dbReference type="ChEBI" id="CHEBI:15378"/>
        <dbReference type="ChEBI" id="CHEBI:30013"/>
        <dbReference type="ChEBI" id="CHEBI:30616"/>
        <dbReference type="ChEBI" id="CHEBI:61977"/>
        <dbReference type="ChEBI" id="CHEBI:456216"/>
        <dbReference type="EC" id="2.7.11.24"/>
    </reaction>
    <physiologicalReaction direction="left-to-right" evidence="6">
        <dbReference type="Rhea" id="RHEA:46609"/>
    </physiologicalReaction>
</comment>
<evidence type="ECO:0000256" key="2">
    <source>
        <dbReference type="ARBA" id="ARBA00022679"/>
    </source>
</evidence>
<dbReference type="PROSITE" id="PS00108">
    <property type="entry name" value="PROTEIN_KINASE_ST"/>
    <property type="match status" value="1"/>
</dbReference>
<organism evidence="11 12">
    <name type="scientific">Paecilomyces lecythidis</name>
    <dbReference type="NCBI Taxonomy" id="3004212"/>
    <lineage>
        <taxon>Eukaryota</taxon>
        <taxon>Fungi</taxon>
        <taxon>Dikarya</taxon>
        <taxon>Ascomycota</taxon>
        <taxon>Pezizomycotina</taxon>
        <taxon>Eurotiomycetes</taxon>
        <taxon>Eurotiomycetidae</taxon>
        <taxon>Eurotiales</taxon>
        <taxon>Thermoascaceae</taxon>
        <taxon>Paecilomyces</taxon>
    </lineage>
</organism>
<keyword evidence="4 11" id="KW-0418">Kinase</keyword>
<feature type="compositionally biased region" description="Polar residues" evidence="9">
    <location>
        <begin position="1188"/>
        <end position="1201"/>
    </location>
</feature>
<dbReference type="GO" id="GO:0004709">
    <property type="term" value="F:MAP kinase kinase kinase activity"/>
    <property type="evidence" value="ECO:0007669"/>
    <property type="project" value="UniProtKB-EC"/>
</dbReference>
<dbReference type="Pfam" id="PF00069">
    <property type="entry name" value="Pkinase"/>
    <property type="match status" value="1"/>
</dbReference>
<dbReference type="Proteomes" id="UP001583193">
    <property type="component" value="Unassembled WGS sequence"/>
</dbReference>
<dbReference type="InterPro" id="IPR017441">
    <property type="entry name" value="Protein_kinase_ATP_BS"/>
</dbReference>
<feature type="compositionally biased region" description="Low complexity" evidence="9">
    <location>
        <begin position="1202"/>
        <end position="1211"/>
    </location>
</feature>
<evidence type="ECO:0000256" key="5">
    <source>
        <dbReference type="ARBA" id="ARBA00022840"/>
    </source>
</evidence>
<dbReference type="PROSITE" id="PS50011">
    <property type="entry name" value="PROTEIN_KINASE_DOM"/>
    <property type="match status" value="1"/>
</dbReference>
<feature type="compositionally biased region" description="Pro residues" evidence="9">
    <location>
        <begin position="100"/>
        <end position="109"/>
    </location>
</feature>
<feature type="compositionally biased region" description="Polar residues" evidence="9">
    <location>
        <begin position="1016"/>
        <end position="1026"/>
    </location>
</feature>
<comment type="caution">
    <text evidence="11">The sequence shown here is derived from an EMBL/GenBank/DDBJ whole genome shotgun (WGS) entry which is preliminary data.</text>
</comment>